<keyword evidence="3" id="KW-1185">Reference proteome</keyword>
<feature type="transmembrane region" description="Helical" evidence="1">
    <location>
        <begin position="13"/>
        <end position="31"/>
    </location>
</feature>
<evidence type="ECO:0000313" key="3">
    <source>
        <dbReference type="Proteomes" id="UP001257060"/>
    </source>
</evidence>
<evidence type="ECO:0000256" key="1">
    <source>
        <dbReference type="SAM" id="Phobius"/>
    </source>
</evidence>
<keyword evidence="1" id="KW-0472">Membrane</keyword>
<organism evidence="2 3">
    <name type="scientific">Halogeometricum salsisoli</name>
    <dbReference type="NCBI Taxonomy" id="2950536"/>
    <lineage>
        <taxon>Archaea</taxon>
        <taxon>Methanobacteriati</taxon>
        <taxon>Methanobacteriota</taxon>
        <taxon>Stenosarchaea group</taxon>
        <taxon>Halobacteria</taxon>
        <taxon>Halobacteriales</taxon>
        <taxon>Haloferacaceae</taxon>
        <taxon>Halogeometricum</taxon>
    </lineage>
</organism>
<keyword evidence="1" id="KW-1133">Transmembrane helix</keyword>
<dbReference type="Proteomes" id="UP001257060">
    <property type="component" value="Unassembled WGS sequence"/>
</dbReference>
<accession>A0ABU2GD04</accession>
<comment type="caution">
    <text evidence="2">The sequence shown here is derived from an EMBL/GenBank/DDBJ whole genome shotgun (WGS) entry which is preliminary data.</text>
</comment>
<protein>
    <recommendedName>
        <fullName evidence="4">Histidine kinase N-terminal 7TM region domain-containing protein</fullName>
    </recommendedName>
</protein>
<keyword evidence="1" id="KW-0812">Transmembrane</keyword>
<feature type="transmembrane region" description="Helical" evidence="1">
    <location>
        <begin position="78"/>
        <end position="99"/>
    </location>
</feature>
<evidence type="ECO:0008006" key="4">
    <source>
        <dbReference type="Google" id="ProtNLM"/>
    </source>
</evidence>
<gene>
    <name evidence="2" type="ORF">NDI76_08090</name>
</gene>
<reference evidence="2 3" key="1">
    <citation type="submission" date="2022-06" db="EMBL/GenBank/DDBJ databases">
        <title>Halogeometricum sp. a new haloarchaeum isolate from saline soil.</title>
        <authorList>
            <person name="Strakova D."/>
            <person name="Galisteo C."/>
            <person name="Sanchez-Porro C."/>
            <person name="Ventosa A."/>
        </authorList>
    </citation>
    <scope>NUCLEOTIDE SEQUENCE [LARGE SCALE GENOMIC DNA]</scope>
    <source>
        <strain evidence="2 3">S1BR25-6</strain>
    </source>
</reference>
<feature type="transmembrane region" description="Helical" evidence="1">
    <location>
        <begin position="106"/>
        <end position="127"/>
    </location>
</feature>
<dbReference type="RefSeq" id="WP_310923496.1">
    <property type="nucleotide sequence ID" value="NZ_JAMQOP010000001.1"/>
</dbReference>
<feature type="transmembrane region" description="Helical" evidence="1">
    <location>
        <begin position="43"/>
        <end position="66"/>
    </location>
</feature>
<sequence length="163" mass="16768">MPGTPNPVLGSDALTAAVSLLAAAVAVVLAVRSRDAASPRVLALGGGVGYAVLAVGLWFVVRLVAGQFSQYSASAAEWVGIVLLSAAVVALHAGLALYLHARWRYLTPLAALFAVTALLAWLFLRVGGETDPLVIYAILFGPAVPLFFLALAAAEYGVRVVVG</sequence>
<proteinExistence type="predicted"/>
<dbReference type="EMBL" id="JAMQOP010000001">
    <property type="protein sequence ID" value="MDS0298700.1"/>
    <property type="molecule type" value="Genomic_DNA"/>
</dbReference>
<name>A0ABU2GD04_9EURY</name>
<evidence type="ECO:0000313" key="2">
    <source>
        <dbReference type="EMBL" id="MDS0298700.1"/>
    </source>
</evidence>
<feature type="transmembrane region" description="Helical" evidence="1">
    <location>
        <begin position="133"/>
        <end position="154"/>
    </location>
</feature>